<dbReference type="SUPFAM" id="SSF46689">
    <property type="entry name" value="Homeodomain-like"/>
    <property type="match status" value="1"/>
</dbReference>
<evidence type="ECO:0000313" key="3">
    <source>
        <dbReference type="Proteomes" id="UP001401887"/>
    </source>
</evidence>
<evidence type="ECO:0000259" key="1">
    <source>
        <dbReference type="Pfam" id="PF06527"/>
    </source>
</evidence>
<name>A0ABP9W5R4_9DEIO</name>
<dbReference type="EMBL" id="BAABRP010000003">
    <property type="protein sequence ID" value="GAA5512698.1"/>
    <property type="molecule type" value="Genomic_DNA"/>
</dbReference>
<dbReference type="Proteomes" id="UP001401887">
    <property type="component" value="Unassembled WGS sequence"/>
</dbReference>
<comment type="caution">
    <text evidence="2">The sequence shown here is derived from an EMBL/GenBank/DDBJ whole genome shotgun (WGS) entry which is preliminary data.</text>
</comment>
<feature type="domain" description="TniQ" evidence="1">
    <location>
        <begin position="6"/>
        <end position="145"/>
    </location>
</feature>
<evidence type="ECO:0000313" key="2">
    <source>
        <dbReference type="EMBL" id="GAA5512698.1"/>
    </source>
</evidence>
<reference evidence="2 3" key="1">
    <citation type="submission" date="2024-02" db="EMBL/GenBank/DDBJ databases">
        <title>Deinococcus carri NBRC 110142.</title>
        <authorList>
            <person name="Ichikawa N."/>
            <person name="Katano-Makiyama Y."/>
            <person name="Hidaka K."/>
        </authorList>
    </citation>
    <scope>NUCLEOTIDE SEQUENCE [LARGE SCALE GENOMIC DNA]</scope>
    <source>
        <strain evidence="2 3">NBRC 110142</strain>
    </source>
</reference>
<gene>
    <name evidence="2" type="ORF">Dcar01_01416</name>
</gene>
<organism evidence="2 3">
    <name type="scientific">Deinococcus carri</name>
    <dbReference type="NCBI Taxonomy" id="1211323"/>
    <lineage>
        <taxon>Bacteria</taxon>
        <taxon>Thermotogati</taxon>
        <taxon>Deinococcota</taxon>
        <taxon>Deinococci</taxon>
        <taxon>Deinococcales</taxon>
        <taxon>Deinococcaceae</taxon>
        <taxon>Deinococcus</taxon>
    </lineage>
</organism>
<protein>
    <recommendedName>
        <fullName evidence="1">TniQ domain-containing protein</fullName>
    </recommendedName>
</protein>
<sequence>MEGLLPVRPRPYDGELFTSWLMRLAHANVQRLPFFTRMLTGDANFWVHDADRHLRPDVVEQLAAATGVTPERVEALSLRAFEGRLFPGFQPRSLPRWVLPLYKKGYLRERPGVVYCPHCLREKLYLRLHWRLSFMTACPEHGCELLDACPRCQAPYAPQRNDLGFGQDWSVQPEPPFGYCAACEADLRDAPTRPAAPALVTLQAQLLEALRCGVMPWTPGHEVPAIEGFDVLHQLLAVVVQGDMEAYLTRTCGHEVLQAPPERRNRAFEDHALPDRRRLMQRVTDLIEDWPQRLIRACETARVYKRPLMVNFAAAPAWYVAVADQVSRANGRRPYKRTPLVPHLSLEELRAELQAAPTARERRRWEILCHYHGVEEALPVAQALGASRELVFRTVSVYNESGPDAMRHHQRGRPNPRKRLLTAEQEADLHAAMQRVPMTYEEMADWVERRVGKRPCASTMWIYRRGAENQSREGRRARQ</sequence>
<dbReference type="RefSeq" id="WP_345463019.1">
    <property type="nucleotide sequence ID" value="NZ_BAABRP010000003.1"/>
</dbReference>
<keyword evidence="3" id="KW-1185">Reference proteome</keyword>
<dbReference type="InterPro" id="IPR009492">
    <property type="entry name" value="TniQ"/>
</dbReference>
<accession>A0ABP9W5R4</accession>
<dbReference type="Pfam" id="PF06527">
    <property type="entry name" value="TniQ"/>
    <property type="match status" value="1"/>
</dbReference>
<proteinExistence type="predicted"/>
<dbReference type="InterPro" id="IPR009057">
    <property type="entry name" value="Homeodomain-like_sf"/>
</dbReference>